<feature type="transmembrane region" description="Helical" evidence="6">
    <location>
        <begin position="62"/>
        <end position="83"/>
    </location>
</feature>
<evidence type="ECO:0000256" key="6">
    <source>
        <dbReference type="SAM" id="Phobius"/>
    </source>
</evidence>
<organism evidence="7 8">
    <name type="scientific">Mycoplasma iguanae</name>
    <dbReference type="NCBI Taxonomy" id="292461"/>
    <lineage>
        <taxon>Bacteria</taxon>
        <taxon>Bacillati</taxon>
        <taxon>Mycoplasmatota</taxon>
        <taxon>Mollicutes</taxon>
        <taxon>Mycoplasmataceae</taxon>
        <taxon>Mycoplasma</taxon>
    </lineage>
</organism>
<evidence type="ECO:0000256" key="1">
    <source>
        <dbReference type="ARBA" id="ARBA00004651"/>
    </source>
</evidence>
<proteinExistence type="predicted"/>
<feature type="transmembrane region" description="Helical" evidence="6">
    <location>
        <begin position="141"/>
        <end position="160"/>
    </location>
</feature>
<dbReference type="PANTHER" id="PTHR43370:SF1">
    <property type="entry name" value="GUANOSINE ABC TRANSPORTER PERMEASE PROTEIN NUPQ"/>
    <property type="match status" value="1"/>
</dbReference>
<evidence type="ECO:0000313" key="7">
    <source>
        <dbReference type="EMBL" id="UVD81711.1"/>
    </source>
</evidence>
<evidence type="ECO:0000256" key="3">
    <source>
        <dbReference type="ARBA" id="ARBA00022692"/>
    </source>
</evidence>
<feature type="transmembrane region" description="Helical" evidence="6">
    <location>
        <begin position="241"/>
        <end position="268"/>
    </location>
</feature>
<keyword evidence="3 6" id="KW-0812">Transmembrane</keyword>
<dbReference type="InterPro" id="IPR001851">
    <property type="entry name" value="ABC_transp_permease"/>
</dbReference>
<keyword evidence="5 6" id="KW-0472">Membrane</keyword>
<keyword evidence="8" id="KW-1185">Reference proteome</keyword>
<accession>A0ABY5R873</accession>
<evidence type="ECO:0000256" key="5">
    <source>
        <dbReference type="ARBA" id="ARBA00023136"/>
    </source>
</evidence>
<keyword evidence="4 6" id="KW-1133">Transmembrane helix</keyword>
<name>A0ABY5R873_9MOLU</name>
<sequence>MEFITGLLAPLVTFSIILLLAALSGMLSERVGIINIGINGVMIIGAVFYAVFAHIFRTSSPWMNLIIYPLSALMGVFFSWLHGYATIKLKADHTVSGIAINVLALAIALFLLGVVDPPSIQIEYYLTELAWSPSNFNPRNIISLKLFLTIAIVAVLIFVLNKTKWGLRFKAIGENPQAADVAGINVNKMKWIGLSLAGLLAGLAGAIYSEKMSSGTYKGEVEGLGFLALAIMIMGQWKTGYIIISGIVFAILYTVAVELNASLLAALLPIKNTVGDLLQTIPYILTLIFLSAFSKKNQPPKAAGLPYDKSLR</sequence>
<dbReference type="CDD" id="cd06580">
    <property type="entry name" value="TM_PBP1_transp_TpRbsC_like"/>
    <property type="match status" value="1"/>
</dbReference>
<keyword evidence="2" id="KW-1003">Cell membrane</keyword>
<feature type="transmembrane region" description="Helical" evidence="6">
    <location>
        <begin position="6"/>
        <end position="24"/>
    </location>
</feature>
<evidence type="ECO:0000313" key="8">
    <source>
        <dbReference type="Proteomes" id="UP001059252"/>
    </source>
</evidence>
<evidence type="ECO:0000256" key="4">
    <source>
        <dbReference type="ARBA" id="ARBA00022989"/>
    </source>
</evidence>
<protein>
    <submittedName>
        <fullName evidence="7">ABC transporter permease</fullName>
    </submittedName>
</protein>
<feature type="transmembrane region" description="Helical" evidence="6">
    <location>
        <begin position="191"/>
        <end position="209"/>
    </location>
</feature>
<dbReference type="InterPro" id="IPR037294">
    <property type="entry name" value="ABC_BtuC-like"/>
</dbReference>
<reference evidence="7" key="1">
    <citation type="submission" date="2022-08" db="EMBL/GenBank/DDBJ databases">
        <title>Complete genome of Mycoplasma iguanae type strain 2327.</title>
        <authorList>
            <person name="Spergser J."/>
        </authorList>
    </citation>
    <scope>NUCLEOTIDE SEQUENCE</scope>
    <source>
        <strain evidence="7">2327</strain>
    </source>
</reference>
<dbReference type="Pfam" id="PF02653">
    <property type="entry name" value="BPD_transp_2"/>
    <property type="match status" value="1"/>
</dbReference>
<feature type="transmembrane region" description="Helical" evidence="6">
    <location>
        <begin position="36"/>
        <end position="56"/>
    </location>
</feature>
<dbReference type="PANTHER" id="PTHR43370">
    <property type="entry name" value="SUGAR ABC TRANSPORTER INTEGRAL MEMBRANE PROTEIN-RELATED"/>
    <property type="match status" value="1"/>
</dbReference>
<dbReference type="Proteomes" id="UP001059252">
    <property type="component" value="Chromosome"/>
</dbReference>
<feature type="transmembrane region" description="Helical" evidence="6">
    <location>
        <begin position="95"/>
        <end position="115"/>
    </location>
</feature>
<evidence type="ECO:0000256" key="2">
    <source>
        <dbReference type="ARBA" id="ARBA00022475"/>
    </source>
</evidence>
<comment type="subcellular location">
    <subcellularLocation>
        <location evidence="1">Cell membrane</location>
        <topology evidence="1">Multi-pass membrane protein</topology>
    </subcellularLocation>
</comment>
<dbReference type="EMBL" id="CP102734">
    <property type="protein sequence ID" value="UVD81711.1"/>
    <property type="molecule type" value="Genomic_DNA"/>
</dbReference>
<feature type="transmembrane region" description="Helical" evidence="6">
    <location>
        <begin position="274"/>
        <end position="293"/>
    </location>
</feature>
<dbReference type="Gene3D" id="1.10.3470.10">
    <property type="entry name" value="ABC transporter involved in vitamin B12 uptake, BtuC"/>
    <property type="match status" value="1"/>
</dbReference>
<gene>
    <name evidence="7" type="ORF">NV226_00100</name>
</gene>
<dbReference type="RefSeq" id="WP_258210885.1">
    <property type="nucleotide sequence ID" value="NZ_CP102734.1"/>
</dbReference>